<dbReference type="InterPro" id="IPR042467">
    <property type="entry name" value="Peptidase_C65_otubain_sub2"/>
</dbReference>
<feature type="compositionally biased region" description="Low complexity" evidence="7">
    <location>
        <begin position="66"/>
        <end position="92"/>
    </location>
</feature>
<dbReference type="Gene3D" id="1.20.1300.20">
    <property type="entry name" value="Peptidase C65 Otubain, subdomain 2"/>
    <property type="match status" value="1"/>
</dbReference>
<evidence type="ECO:0000313" key="8">
    <source>
        <dbReference type="EMBL" id="KAL1586024.1"/>
    </source>
</evidence>
<dbReference type="GO" id="GO:0005634">
    <property type="term" value="C:nucleus"/>
    <property type="evidence" value="ECO:0007669"/>
    <property type="project" value="TreeGrafter"/>
</dbReference>
<evidence type="ECO:0000256" key="7">
    <source>
        <dbReference type="SAM" id="MobiDB-lite"/>
    </source>
</evidence>
<comment type="caution">
    <text evidence="8">The sequence shown here is derived from an EMBL/GenBank/DDBJ whole genome shotgun (WGS) entry which is preliminary data.</text>
</comment>
<dbReference type="GO" id="GO:0071108">
    <property type="term" value="P:protein K48-linked deubiquitination"/>
    <property type="evidence" value="ECO:0007669"/>
    <property type="project" value="TreeGrafter"/>
</dbReference>
<dbReference type="CDD" id="cd22749">
    <property type="entry name" value="Otubain_C65"/>
    <property type="match status" value="1"/>
</dbReference>
<feature type="region of interest" description="Disordered" evidence="7">
    <location>
        <begin position="498"/>
        <end position="517"/>
    </location>
</feature>
<keyword evidence="4" id="KW-0833">Ubl conjugation pathway</keyword>
<reference evidence="8 9" key="1">
    <citation type="journal article" date="2020" name="Microbiol. Resour. Announc.">
        <title>Draft Genome Sequence of a Cladosporium Species Isolated from the Mesophotic Ascidian Didemnum maculosum.</title>
        <authorList>
            <person name="Gioti A."/>
            <person name="Siaperas R."/>
            <person name="Nikolaivits E."/>
            <person name="Le Goff G."/>
            <person name="Ouazzani J."/>
            <person name="Kotoulas G."/>
            <person name="Topakas E."/>
        </authorList>
    </citation>
    <scope>NUCLEOTIDE SEQUENCE [LARGE SCALE GENOMIC DNA]</scope>
    <source>
        <strain evidence="8 9">TM138-S3</strain>
    </source>
</reference>
<keyword evidence="5" id="KW-0378">Hydrolase</keyword>
<dbReference type="RefSeq" id="XP_069229129.1">
    <property type="nucleotide sequence ID" value="XM_069373427.1"/>
</dbReference>
<dbReference type="Gene3D" id="3.30.200.60">
    <property type="entry name" value="Peptidase C65 Otubain, subdomain 1"/>
    <property type="match status" value="1"/>
</dbReference>
<evidence type="ECO:0000256" key="1">
    <source>
        <dbReference type="ARBA" id="ARBA00000707"/>
    </source>
</evidence>
<dbReference type="InterPro" id="IPR019400">
    <property type="entry name" value="Peptidase_C65_otubain"/>
</dbReference>
<dbReference type="PANTHER" id="PTHR12931">
    <property type="entry name" value="UBIQUITIN THIOLESTERASE PROTEIN OTUB"/>
    <property type="match status" value="1"/>
</dbReference>
<dbReference type="GO" id="GO:0006508">
    <property type="term" value="P:proteolysis"/>
    <property type="evidence" value="ECO:0007669"/>
    <property type="project" value="UniProtKB-KW"/>
</dbReference>
<comment type="catalytic activity">
    <reaction evidence="1">
        <text>Thiol-dependent hydrolysis of ester, thioester, amide, peptide and isopeptide bonds formed by the C-terminal Gly of ubiquitin (a 76-residue protein attached to proteins as an intracellular targeting signal).</text>
        <dbReference type="EC" id="3.4.19.12"/>
    </reaction>
</comment>
<dbReference type="InterPro" id="IPR038765">
    <property type="entry name" value="Papain-like_cys_pep_sf"/>
</dbReference>
<evidence type="ECO:0000256" key="5">
    <source>
        <dbReference type="ARBA" id="ARBA00022801"/>
    </source>
</evidence>
<proteinExistence type="predicted"/>
<dbReference type="SUPFAM" id="SSF54001">
    <property type="entry name" value="Cysteine proteinases"/>
    <property type="match status" value="1"/>
</dbReference>
<dbReference type="Pfam" id="PF10275">
    <property type="entry name" value="Peptidase_C65"/>
    <property type="match status" value="1"/>
</dbReference>
<evidence type="ECO:0000313" key="9">
    <source>
        <dbReference type="Proteomes" id="UP000803884"/>
    </source>
</evidence>
<keyword evidence="9" id="KW-1185">Reference proteome</keyword>
<keyword evidence="3" id="KW-0645">Protease</keyword>
<sequence>MLQPVAAYPPYPHQRLHQHAQQHHHLLHRPLAHDVYAPQPPYHAPLLLAPAYRPLHIPLHQPPPQQQQQTPHALPAVPPKQHSQQLALAHHQPTPAFSTPGSCPEPGLQLHHQHHHPQNHSQLPAAYPPRRTRPPPPQQQQQSTMAYQASEEEMAEMQRLSAGFEAEVTGPLVGERQPSSAITQEYAAADTTYQTKTAALPQKYSHYRKLRGDGMCGWRAVAFGYLERLLYIGDSGKCLEEEARLRSLANVVNSAGFDPLLFEDFADTTLELLRKVANGIDAGNGDEILLEAFNDEMTQNYIITHFKSLTAAWMKTHPENYAGYMIGQTVDQYCEAQIMPVKAEIEHLGLSALKDVLLSPASLALEVMYLDRSIGDQVNLHRFDPISGYTAATVRLLYRPGHYDLLYKYEDVPPPPPSNESVAAYLSHNAPQPQYESIGDYSDAADNLMFIPGMSIAPSSNGWMSGPGYGSDFFTTPFAPLQTCAPSVPTPVAPAPQPQMLSQTTPQPAYGAGAQASHVMPPTQIPTELAIRSMPHAEHAGVPPLNPKADGPFRPSHYEYEADYLQTMSHHMPLTTSIFKNSHFNTAHFQNPEFQPEEWRPDDEYVTNNNTKAASRSHRSSG</sequence>
<organism evidence="8 9">
    <name type="scientific">Cladosporium halotolerans</name>
    <dbReference type="NCBI Taxonomy" id="1052096"/>
    <lineage>
        <taxon>Eukaryota</taxon>
        <taxon>Fungi</taxon>
        <taxon>Dikarya</taxon>
        <taxon>Ascomycota</taxon>
        <taxon>Pezizomycotina</taxon>
        <taxon>Dothideomycetes</taxon>
        <taxon>Dothideomycetidae</taxon>
        <taxon>Cladosporiales</taxon>
        <taxon>Cladosporiaceae</taxon>
        <taxon>Cladosporium</taxon>
    </lineage>
</organism>
<dbReference type="Proteomes" id="UP000803884">
    <property type="component" value="Unassembled WGS sequence"/>
</dbReference>
<dbReference type="GO" id="GO:0004843">
    <property type="term" value="F:cysteine-type deubiquitinase activity"/>
    <property type="evidence" value="ECO:0007669"/>
    <property type="project" value="UniProtKB-EC"/>
</dbReference>
<gene>
    <name evidence="8" type="ORF">WHR41_04821</name>
</gene>
<dbReference type="AlphaFoldDB" id="A0AB34KS84"/>
<evidence type="ECO:0000256" key="2">
    <source>
        <dbReference type="ARBA" id="ARBA00012759"/>
    </source>
</evidence>
<dbReference type="PANTHER" id="PTHR12931:SF15">
    <property type="entry name" value="UBIQUITIN THIOESTERASE OTUBAIN-LIKE"/>
    <property type="match status" value="1"/>
</dbReference>
<protein>
    <recommendedName>
        <fullName evidence="2">ubiquitinyl hydrolase 1</fullName>
        <ecNumber evidence="2">3.4.19.12</ecNumber>
    </recommendedName>
</protein>
<dbReference type="InterPro" id="IPR042468">
    <property type="entry name" value="Peptidase_C65_otubain_sub1"/>
</dbReference>
<evidence type="ECO:0000256" key="6">
    <source>
        <dbReference type="ARBA" id="ARBA00022807"/>
    </source>
</evidence>
<feature type="region of interest" description="Disordered" evidence="7">
    <location>
        <begin position="592"/>
        <end position="622"/>
    </location>
</feature>
<feature type="region of interest" description="Disordered" evidence="7">
    <location>
        <begin position="57"/>
        <end position="157"/>
    </location>
</feature>
<dbReference type="EMBL" id="JAAQHG020000016">
    <property type="protein sequence ID" value="KAL1586024.1"/>
    <property type="molecule type" value="Genomic_DNA"/>
</dbReference>
<name>A0AB34KS84_9PEZI</name>
<evidence type="ECO:0000256" key="3">
    <source>
        <dbReference type="ARBA" id="ARBA00022670"/>
    </source>
</evidence>
<accession>A0AB34KS84</accession>
<dbReference type="GeneID" id="96006265"/>
<dbReference type="EC" id="3.4.19.12" evidence="2"/>
<evidence type="ECO:0000256" key="4">
    <source>
        <dbReference type="ARBA" id="ARBA00022786"/>
    </source>
</evidence>
<dbReference type="GO" id="GO:0043130">
    <property type="term" value="F:ubiquitin binding"/>
    <property type="evidence" value="ECO:0007669"/>
    <property type="project" value="TreeGrafter"/>
</dbReference>
<keyword evidence="6" id="KW-0788">Thiol protease</keyword>